<dbReference type="Proteomes" id="UP000190744">
    <property type="component" value="Unassembled WGS sequence"/>
</dbReference>
<accession>A0A1S9RF14</accession>
<protein>
    <submittedName>
        <fullName evidence="2">Uncharacterized protein</fullName>
    </submittedName>
</protein>
<feature type="region of interest" description="Disordered" evidence="1">
    <location>
        <begin position="1"/>
        <end position="108"/>
    </location>
</feature>
<name>A0A1S9RF14_PENBI</name>
<feature type="region of interest" description="Disordered" evidence="1">
    <location>
        <begin position="169"/>
        <end position="241"/>
    </location>
</feature>
<feature type="compositionally biased region" description="Basic and acidic residues" evidence="1">
    <location>
        <begin position="47"/>
        <end position="64"/>
    </location>
</feature>
<comment type="caution">
    <text evidence="2">The sequence shown here is derived from an EMBL/GenBank/DDBJ whole genome shotgun (WGS) entry which is preliminary data.</text>
</comment>
<reference evidence="3" key="1">
    <citation type="submission" date="2015-09" db="EMBL/GenBank/DDBJ databases">
        <authorList>
            <person name="Fill T.P."/>
            <person name="Baretta J.F."/>
            <person name="de Almeida L.G."/>
            <person name="Rocha M."/>
            <person name="de Souza D.H."/>
            <person name="Malavazi I."/>
            <person name="Cerdeira L.T."/>
            <person name="Hong H."/>
            <person name="Samborskyy M."/>
            <person name="de Vasconcelos A.T."/>
            <person name="Leadlay P."/>
            <person name="Rodrigues-Filho E."/>
        </authorList>
    </citation>
    <scope>NUCLEOTIDE SEQUENCE [LARGE SCALE GENOMIC DNA]</scope>
    <source>
        <strain evidence="3">LaBioMMi 136</strain>
    </source>
</reference>
<organism evidence="2 3">
    <name type="scientific">Penicillium brasilianum</name>
    <dbReference type="NCBI Taxonomy" id="104259"/>
    <lineage>
        <taxon>Eukaryota</taxon>
        <taxon>Fungi</taxon>
        <taxon>Dikarya</taxon>
        <taxon>Ascomycota</taxon>
        <taxon>Pezizomycotina</taxon>
        <taxon>Eurotiomycetes</taxon>
        <taxon>Eurotiomycetidae</taxon>
        <taxon>Eurotiales</taxon>
        <taxon>Aspergillaceae</taxon>
        <taxon>Penicillium</taxon>
    </lineage>
</organism>
<gene>
    <name evidence="2" type="ORF">PEBR_31776</name>
</gene>
<dbReference type="EMBL" id="LJBN01000185">
    <property type="protein sequence ID" value="OOQ84102.1"/>
    <property type="molecule type" value="Genomic_DNA"/>
</dbReference>
<dbReference type="AlphaFoldDB" id="A0A1S9RF14"/>
<evidence type="ECO:0000256" key="1">
    <source>
        <dbReference type="SAM" id="MobiDB-lite"/>
    </source>
</evidence>
<feature type="compositionally biased region" description="Low complexity" evidence="1">
    <location>
        <begin position="79"/>
        <end position="91"/>
    </location>
</feature>
<evidence type="ECO:0000313" key="3">
    <source>
        <dbReference type="Proteomes" id="UP000190744"/>
    </source>
</evidence>
<feature type="compositionally biased region" description="Acidic residues" evidence="1">
    <location>
        <begin position="99"/>
        <end position="108"/>
    </location>
</feature>
<proteinExistence type="predicted"/>
<evidence type="ECO:0000313" key="2">
    <source>
        <dbReference type="EMBL" id="OOQ84102.1"/>
    </source>
</evidence>
<sequence length="241" mass="26654">MVEVRKSRQRRSGTTYPFDEKCRVRAINKQGRDGEEGGNEGWIGKGSTERDSQHESASDSRELSNGETVKSLALTDMASSFSSSESVGVGEILEREKEWDVDEEMRSDDEVSLGDSFKVMENPQHILDGGSSSEPEKVRWPSEIVELTGEPESNRAEQALDDTITLDLCSQNSSEEPPGCKFLRGKKQTGQRESLNESLPPSLLIPAHARAKSNRRSLQCIPPLLERKAKLPLGPADSPRD</sequence>